<dbReference type="Pfam" id="PF00704">
    <property type="entry name" value="Glyco_hydro_18"/>
    <property type="match status" value="1"/>
</dbReference>
<keyword evidence="3" id="KW-0119">Carbohydrate metabolism</keyword>
<feature type="transmembrane region" description="Helical" evidence="4">
    <location>
        <begin position="436"/>
        <end position="456"/>
    </location>
</feature>
<dbReference type="GO" id="GO:0006032">
    <property type="term" value="P:chitin catabolic process"/>
    <property type="evidence" value="ECO:0007669"/>
    <property type="project" value="UniProtKB-KW"/>
</dbReference>
<dbReference type="InterPro" id="IPR017853">
    <property type="entry name" value="GH"/>
</dbReference>
<evidence type="ECO:0000256" key="3">
    <source>
        <dbReference type="ARBA" id="ARBA00023024"/>
    </source>
</evidence>
<proteinExistence type="predicted"/>
<dbReference type="GeneID" id="99988695"/>
<dbReference type="GO" id="GO:0008061">
    <property type="term" value="F:chitin binding"/>
    <property type="evidence" value="ECO:0007669"/>
    <property type="project" value="InterPro"/>
</dbReference>
<keyword evidence="7" id="KW-0378">Hydrolase</keyword>
<dbReference type="PANTHER" id="PTHR11177:SF317">
    <property type="entry name" value="CHITINASE 12-RELATED"/>
    <property type="match status" value="1"/>
</dbReference>
<dbReference type="SUPFAM" id="SSF51445">
    <property type="entry name" value="(Trans)glycosidases"/>
    <property type="match status" value="1"/>
</dbReference>
<evidence type="ECO:0000256" key="2">
    <source>
        <dbReference type="ARBA" id="ARBA00012729"/>
    </source>
</evidence>
<protein>
    <recommendedName>
        <fullName evidence="2">chitinase</fullName>
        <ecNumber evidence="2">3.2.1.14</ecNumber>
    </recommendedName>
</protein>
<evidence type="ECO:0000313" key="8">
    <source>
        <dbReference type="Proteomes" id="UP000199437"/>
    </source>
</evidence>
<dbReference type="InterPro" id="IPR029070">
    <property type="entry name" value="Chitinase_insertion_sf"/>
</dbReference>
<keyword evidence="8" id="KW-1185">Reference proteome</keyword>
<dbReference type="RefSeq" id="WP_090261251.1">
    <property type="nucleotide sequence ID" value="NZ_FOIR01000006.1"/>
</dbReference>
<dbReference type="InterPro" id="IPR050314">
    <property type="entry name" value="Glycosyl_Hydrlase_18"/>
</dbReference>
<evidence type="ECO:0000256" key="4">
    <source>
        <dbReference type="SAM" id="Phobius"/>
    </source>
</evidence>
<dbReference type="InterPro" id="IPR011583">
    <property type="entry name" value="Chitinase_II/V-like_cat"/>
</dbReference>
<keyword evidence="5" id="KW-0732">Signal</keyword>
<evidence type="ECO:0000259" key="6">
    <source>
        <dbReference type="PROSITE" id="PS51910"/>
    </source>
</evidence>
<dbReference type="GO" id="GO:0005975">
    <property type="term" value="P:carbohydrate metabolic process"/>
    <property type="evidence" value="ECO:0007669"/>
    <property type="project" value="InterPro"/>
</dbReference>
<accession>A0A1I0RS01</accession>
<dbReference type="SMART" id="SM00636">
    <property type="entry name" value="Glyco_18"/>
    <property type="match status" value="1"/>
</dbReference>
<keyword evidence="3" id="KW-0146">Chitin degradation</keyword>
<feature type="chain" id="PRO_5011560314" description="chitinase" evidence="5">
    <location>
        <begin position="29"/>
        <end position="550"/>
    </location>
</feature>
<dbReference type="OrthoDB" id="1185215at2"/>
<dbReference type="Proteomes" id="UP000199437">
    <property type="component" value="Unassembled WGS sequence"/>
</dbReference>
<dbReference type="AlphaFoldDB" id="A0A1I0RS01"/>
<reference evidence="8" key="1">
    <citation type="submission" date="2016-10" db="EMBL/GenBank/DDBJ databases">
        <authorList>
            <person name="Varghese N."/>
            <person name="Submissions S."/>
        </authorList>
    </citation>
    <scope>NUCLEOTIDE SEQUENCE [LARGE SCALE GENOMIC DNA]</scope>
    <source>
        <strain evidence="8">CGMCC 1.12402</strain>
    </source>
</reference>
<name>A0A1I0RS01_9BACT</name>
<dbReference type="PANTHER" id="PTHR11177">
    <property type="entry name" value="CHITINASE"/>
    <property type="match status" value="1"/>
</dbReference>
<comment type="catalytic activity">
    <reaction evidence="1">
        <text>Random endo-hydrolysis of N-acetyl-beta-D-glucosaminide (1-&gt;4)-beta-linkages in chitin and chitodextrins.</text>
        <dbReference type="EC" id="3.2.1.14"/>
    </reaction>
</comment>
<gene>
    <name evidence="7" type="ORF">SAMN05216290_4031</name>
</gene>
<feature type="transmembrane region" description="Helical" evidence="4">
    <location>
        <begin position="476"/>
        <end position="495"/>
    </location>
</feature>
<dbReference type="EMBL" id="FOIR01000006">
    <property type="protein sequence ID" value="SEW44090.1"/>
    <property type="molecule type" value="Genomic_DNA"/>
</dbReference>
<keyword evidence="4" id="KW-0812">Transmembrane</keyword>
<evidence type="ECO:0000256" key="1">
    <source>
        <dbReference type="ARBA" id="ARBA00000822"/>
    </source>
</evidence>
<keyword evidence="4" id="KW-0472">Membrane</keyword>
<feature type="domain" description="GH18" evidence="6">
    <location>
        <begin position="68"/>
        <end position="390"/>
    </location>
</feature>
<dbReference type="STRING" id="1267423.SAMN05216290_4031"/>
<feature type="signal peptide" evidence="5">
    <location>
        <begin position="1"/>
        <end position="28"/>
    </location>
</feature>
<keyword evidence="3" id="KW-0624">Polysaccharide degradation</keyword>
<feature type="transmembrane region" description="Helical" evidence="4">
    <location>
        <begin position="523"/>
        <end position="543"/>
    </location>
</feature>
<dbReference type="InterPro" id="IPR001223">
    <property type="entry name" value="Glyco_hydro18_cat"/>
</dbReference>
<dbReference type="EC" id="3.2.1.14" evidence="2"/>
<sequence>MASPFTYKALKITTIYLLAFGLTAPTFAQQTPSDSVHRKVLVYELFNQIYAAIRPTELKSDTVYSEEKMALFGWHPGWSDHNTSSYDFNVLSALVYAETTISLSGNSLAYNTPNWTSPQTSALLTTALNAGTEVYLSIKCLDTDAMEVLFTDQQAQATAIKEIIALTNSQGSPLNGVCLVFEGVNTSLGKQYMSFIQKLSIALKSENKKLTLSLPAIPRSAIYDFKVLNTFVDKFIIQAYNYQERHRPSAVAPLTEGNFNISNTVNAYLYQNIPPQKLIITLPYFGAVWRQGIEGINATFEWVGRRNYAGLRADIGTAKVSYNADTTDAIVRTKRDGLYYIYHFDDDKTLAKKIEWIKAKNLDGMGIWALGYDTGRPELWNTLRANISTGFIKSTQTIAKVDTAKTVDIDNLEANATEKLNKLLTDAKHVIQQKEVLFTIGILLPFFLVIAILVTLVKPEVYEKLFITDFSLFLKLAMFLVVLVVVCITVSNFVFETDPTIANQLEPYANEPVLVSGFINAQIIKYGFLSMLLLCLLSWKVFLNFNRDTP</sequence>
<organism evidence="7 8">
    <name type="scientific">Roseivirga pacifica</name>
    <dbReference type="NCBI Taxonomy" id="1267423"/>
    <lineage>
        <taxon>Bacteria</taxon>
        <taxon>Pseudomonadati</taxon>
        <taxon>Bacteroidota</taxon>
        <taxon>Cytophagia</taxon>
        <taxon>Cytophagales</taxon>
        <taxon>Roseivirgaceae</taxon>
        <taxon>Roseivirga</taxon>
    </lineage>
</organism>
<keyword evidence="4" id="KW-1133">Transmembrane helix</keyword>
<dbReference type="PROSITE" id="PS51910">
    <property type="entry name" value="GH18_2"/>
    <property type="match status" value="1"/>
</dbReference>
<dbReference type="Gene3D" id="3.20.20.80">
    <property type="entry name" value="Glycosidases"/>
    <property type="match status" value="1"/>
</dbReference>
<dbReference type="Gene3D" id="3.10.50.10">
    <property type="match status" value="1"/>
</dbReference>
<evidence type="ECO:0000313" key="7">
    <source>
        <dbReference type="EMBL" id="SEW44090.1"/>
    </source>
</evidence>
<dbReference type="GO" id="GO:0008843">
    <property type="term" value="F:endochitinase activity"/>
    <property type="evidence" value="ECO:0007669"/>
    <property type="project" value="UniProtKB-EC"/>
</dbReference>
<evidence type="ECO:0000256" key="5">
    <source>
        <dbReference type="SAM" id="SignalP"/>
    </source>
</evidence>